<keyword evidence="2" id="KW-0808">Transferase</keyword>
<dbReference type="PANTHER" id="PTHR43031">
    <property type="entry name" value="FAD-DEPENDENT OXIDOREDUCTASE"/>
    <property type="match status" value="1"/>
</dbReference>
<dbReference type="InterPro" id="IPR001763">
    <property type="entry name" value="Rhodanese-like_dom"/>
</dbReference>
<gene>
    <name evidence="2" type="ORF">FHP25_14975</name>
</gene>
<proteinExistence type="predicted"/>
<dbReference type="PANTHER" id="PTHR43031:SF17">
    <property type="entry name" value="SULFURTRANSFERASE YTWF-RELATED"/>
    <property type="match status" value="1"/>
</dbReference>
<accession>A0A5C8PMZ9</accession>
<sequence>MMDEIDVGTLARMRREGAAHTVLDVREPQEVAICAIADSLCIPMQQIPQALAQLPRQAPLVVLCHHGVRSARVTAYLRHNGLDNATNLAGGIDAWARLVETDMPRY</sequence>
<protein>
    <submittedName>
        <fullName evidence="2">Sulfurtransferase</fullName>
    </submittedName>
</protein>
<keyword evidence="3" id="KW-1185">Reference proteome</keyword>
<dbReference type="AlphaFoldDB" id="A0A5C8PMZ9"/>
<dbReference type="Proteomes" id="UP000321638">
    <property type="component" value="Unassembled WGS sequence"/>
</dbReference>
<dbReference type="PROSITE" id="PS50206">
    <property type="entry name" value="RHODANESE_3"/>
    <property type="match status" value="1"/>
</dbReference>
<evidence type="ECO:0000313" key="2">
    <source>
        <dbReference type="EMBL" id="TXL75180.1"/>
    </source>
</evidence>
<name>A0A5C8PMZ9_9HYPH</name>
<dbReference type="RefSeq" id="WP_147847751.1">
    <property type="nucleotide sequence ID" value="NZ_VDUZ01000015.1"/>
</dbReference>
<dbReference type="InterPro" id="IPR050229">
    <property type="entry name" value="GlpE_sulfurtransferase"/>
</dbReference>
<dbReference type="GO" id="GO:0016740">
    <property type="term" value="F:transferase activity"/>
    <property type="evidence" value="ECO:0007669"/>
    <property type="project" value="UniProtKB-KW"/>
</dbReference>
<dbReference type="SMART" id="SM00450">
    <property type="entry name" value="RHOD"/>
    <property type="match status" value="1"/>
</dbReference>
<dbReference type="Pfam" id="PF00581">
    <property type="entry name" value="Rhodanese"/>
    <property type="match status" value="1"/>
</dbReference>
<evidence type="ECO:0000313" key="3">
    <source>
        <dbReference type="Proteomes" id="UP000321638"/>
    </source>
</evidence>
<feature type="domain" description="Rhodanese" evidence="1">
    <location>
        <begin position="16"/>
        <end position="104"/>
    </location>
</feature>
<organism evidence="2 3">
    <name type="scientific">Vineibacter terrae</name>
    <dbReference type="NCBI Taxonomy" id="2586908"/>
    <lineage>
        <taxon>Bacteria</taxon>
        <taxon>Pseudomonadati</taxon>
        <taxon>Pseudomonadota</taxon>
        <taxon>Alphaproteobacteria</taxon>
        <taxon>Hyphomicrobiales</taxon>
        <taxon>Vineibacter</taxon>
    </lineage>
</organism>
<dbReference type="Gene3D" id="3.40.250.10">
    <property type="entry name" value="Rhodanese-like domain"/>
    <property type="match status" value="1"/>
</dbReference>
<dbReference type="EMBL" id="VDUZ01000015">
    <property type="protein sequence ID" value="TXL75180.1"/>
    <property type="molecule type" value="Genomic_DNA"/>
</dbReference>
<dbReference type="OrthoDB" id="9807812at2"/>
<dbReference type="SUPFAM" id="SSF52821">
    <property type="entry name" value="Rhodanese/Cell cycle control phosphatase"/>
    <property type="match status" value="1"/>
</dbReference>
<comment type="caution">
    <text evidence="2">The sequence shown here is derived from an EMBL/GenBank/DDBJ whole genome shotgun (WGS) entry which is preliminary data.</text>
</comment>
<dbReference type="InterPro" id="IPR036873">
    <property type="entry name" value="Rhodanese-like_dom_sf"/>
</dbReference>
<evidence type="ECO:0000259" key="1">
    <source>
        <dbReference type="PROSITE" id="PS50206"/>
    </source>
</evidence>
<reference evidence="2 3" key="1">
    <citation type="submission" date="2019-06" db="EMBL/GenBank/DDBJ databases">
        <title>New taxonomy in bacterial strain CC-CFT640, isolated from vineyard.</title>
        <authorList>
            <person name="Lin S.-Y."/>
            <person name="Tsai C.-F."/>
            <person name="Young C.-C."/>
        </authorList>
    </citation>
    <scope>NUCLEOTIDE SEQUENCE [LARGE SCALE GENOMIC DNA]</scope>
    <source>
        <strain evidence="2 3">CC-CFT640</strain>
    </source>
</reference>